<dbReference type="Gramene" id="EFJ04579">
    <property type="protein sequence ID" value="EFJ04579"/>
    <property type="gene ID" value="SELMODRAFT_138518"/>
</dbReference>
<accession>D8QN53</accession>
<dbReference type="EMBL" id="GL377799">
    <property type="protein sequence ID" value="EFJ04579.1"/>
    <property type="molecule type" value="Genomic_DNA"/>
</dbReference>
<dbReference type="InterPro" id="IPR052981">
    <property type="entry name" value="Ingression_C2_domain"/>
</dbReference>
<dbReference type="KEGG" id="smo:SELMODRAFT_87241"/>
<reference evidence="4 5" key="1">
    <citation type="journal article" date="2011" name="Science">
        <title>The Selaginella genome identifies genetic changes associated with the evolution of vascular plants.</title>
        <authorList>
            <person name="Banks J.A."/>
            <person name="Nishiyama T."/>
            <person name="Hasebe M."/>
            <person name="Bowman J.L."/>
            <person name="Gribskov M."/>
            <person name="dePamphilis C."/>
            <person name="Albert V.A."/>
            <person name="Aono N."/>
            <person name="Aoyama T."/>
            <person name="Ambrose B.A."/>
            <person name="Ashton N.W."/>
            <person name="Axtell M.J."/>
            <person name="Barker E."/>
            <person name="Barker M.S."/>
            <person name="Bennetzen J.L."/>
            <person name="Bonawitz N.D."/>
            <person name="Chapple C."/>
            <person name="Cheng C."/>
            <person name="Correa L.G."/>
            <person name="Dacre M."/>
            <person name="DeBarry J."/>
            <person name="Dreyer I."/>
            <person name="Elias M."/>
            <person name="Engstrom E.M."/>
            <person name="Estelle M."/>
            <person name="Feng L."/>
            <person name="Finet C."/>
            <person name="Floyd S.K."/>
            <person name="Frommer W.B."/>
            <person name="Fujita T."/>
            <person name="Gramzow L."/>
            <person name="Gutensohn M."/>
            <person name="Harholt J."/>
            <person name="Hattori M."/>
            <person name="Heyl A."/>
            <person name="Hirai T."/>
            <person name="Hiwatashi Y."/>
            <person name="Ishikawa M."/>
            <person name="Iwata M."/>
            <person name="Karol K.G."/>
            <person name="Koehler B."/>
            <person name="Kolukisaoglu U."/>
            <person name="Kubo M."/>
            <person name="Kurata T."/>
            <person name="Lalonde S."/>
            <person name="Li K."/>
            <person name="Li Y."/>
            <person name="Litt A."/>
            <person name="Lyons E."/>
            <person name="Manning G."/>
            <person name="Maruyama T."/>
            <person name="Michael T.P."/>
            <person name="Mikami K."/>
            <person name="Miyazaki S."/>
            <person name="Morinaga S."/>
            <person name="Murata T."/>
            <person name="Mueller-Roeber B."/>
            <person name="Nelson D.R."/>
            <person name="Obara M."/>
            <person name="Oguri Y."/>
            <person name="Olmstead R.G."/>
            <person name="Onodera N."/>
            <person name="Petersen B.L."/>
            <person name="Pils B."/>
            <person name="Prigge M."/>
            <person name="Rensing S.A."/>
            <person name="Riano-Pachon D.M."/>
            <person name="Roberts A.W."/>
            <person name="Sato Y."/>
            <person name="Scheller H.V."/>
            <person name="Schulz B."/>
            <person name="Schulz C."/>
            <person name="Shakirov E.V."/>
            <person name="Shibagaki N."/>
            <person name="Shinohara N."/>
            <person name="Shippen D.E."/>
            <person name="Soerensen I."/>
            <person name="Sotooka R."/>
            <person name="Sugimoto N."/>
            <person name="Sugita M."/>
            <person name="Sumikawa N."/>
            <person name="Tanurdzic M."/>
            <person name="Theissen G."/>
            <person name="Ulvskov P."/>
            <person name="Wakazuki S."/>
            <person name="Weng J.K."/>
            <person name="Willats W.W."/>
            <person name="Wipf D."/>
            <person name="Wolf P.G."/>
            <person name="Yang L."/>
            <person name="Zimmer A.D."/>
            <person name="Zhu Q."/>
            <person name="Mitros T."/>
            <person name="Hellsten U."/>
            <person name="Loque D."/>
            <person name="Otillar R."/>
            <person name="Salamov A."/>
            <person name="Schmutz J."/>
            <person name="Shapiro H."/>
            <person name="Lindquist E."/>
            <person name="Lucas S."/>
            <person name="Rokhsar D."/>
            <person name="Grigoriev I.V."/>
        </authorList>
    </citation>
    <scope>NUCLEOTIDE SEQUENCE [LARGE SCALE GENOMIC DNA]</scope>
</reference>
<dbReference type="Gramene" id="EFJ31815">
    <property type="protein sequence ID" value="EFJ31815"/>
    <property type="gene ID" value="SELMODRAFT_87241"/>
</dbReference>
<dbReference type="OrthoDB" id="270970at2759"/>
<dbReference type="KEGG" id="smo:SELMODRAFT_138518"/>
<dbReference type="SUPFAM" id="SSF49562">
    <property type="entry name" value="C2 domain (Calcium/lipid-binding domain, CaLB)"/>
    <property type="match status" value="1"/>
</dbReference>
<name>D8QN53_SELML</name>
<dbReference type="SMART" id="SM00239">
    <property type="entry name" value="C2"/>
    <property type="match status" value="1"/>
</dbReference>
<protein>
    <recommendedName>
        <fullName evidence="1">C2 domain-containing protein</fullName>
    </recommendedName>
</protein>
<dbReference type="CDD" id="cd00030">
    <property type="entry name" value="C2"/>
    <property type="match status" value="1"/>
</dbReference>
<dbReference type="Gene3D" id="2.60.40.150">
    <property type="entry name" value="C2 domain"/>
    <property type="match status" value="1"/>
</dbReference>
<sequence>VLGCRNLRDKEWLSRQDPYVVITYASSKLRTKTDTDGGRNPSFNQKFVLPLIEGLREINAEVWNSNTLTFDDFIGSGRILLDKALTTGYDDSTWNLTSKSGRYQKSRRNRRV</sequence>
<evidence type="ECO:0000313" key="4">
    <source>
        <dbReference type="EMBL" id="EFJ38045.1"/>
    </source>
</evidence>
<dbReference type="InterPro" id="IPR000008">
    <property type="entry name" value="C2_dom"/>
</dbReference>
<proteinExistence type="predicted"/>
<evidence type="ECO:0000259" key="1">
    <source>
        <dbReference type="PROSITE" id="PS50004"/>
    </source>
</evidence>
<dbReference type="InterPro" id="IPR035892">
    <property type="entry name" value="C2_domain_sf"/>
</dbReference>
<dbReference type="EMBL" id="GL377565">
    <property type="protein sequence ID" value="EFJ38045.1"/>
    <property type="molecule type" value="Genomic_DNA"/>
</dbReference>
<evidence type="ECO:0000313" key="2">
    <source>
        <dbReference type="EMBL" id="EFJ04579.1"/>
    </source>
</evidence>
<organism evidence="5">
    <name type="scientific">Selaginella moellendorffii</name>
    <name type="common">Spikemoss</name>
    <dbReference type="NCBI Taxonomy" id="88036"/>
    <lineage>
        <taxon>Eukaryota</taxon>
        <taxon>Viridiplantae</taxon>
        <taxon>Streptophyta</taxon>
        <taxon>Embryophyta</taxon>
        <taxon>Tracheophyta</taxon>
        <taxon>Lycopodiopsida</taxon>
        <taxon>Selaginellales</taxon>
        <taxon>Selaginellaceae</taxon>
        <taxon>Selaginella</taxon>
    </lineage>
</organism>
<dbReference type="InParanoid" id="D8QN53"/>
<dbReference type="OMA" id="IFRTRIC"/>
<evidence type="ECO:0000313" key="5">
    <source>
        <dbReference type="Proteomes" id="UP000001514"/>
    </source>
</evidence>
<dbReference type="eggNOG" id="KOG1030">
    <property type="taxonomic scope" value="Eukaryota"/>
</dbReference>
<dbReference type="Pfam" id="PF00168">
    <property type="entry name" value="C2"/>
    <property type="match status" value="1"/>
</dbReference>
<keyword evidence="5" id="KW-1185">Reference proteome</keyword>
<gene>
    <name evidence="2" type="ORF">SELMODRAFT_138518</name>
    <name evidence="4" type="ORF">SELMODRAFT_75065</name>
    <name evidence="3" type="ORF">SELMODRAFT_87241</name>
</gene>
<dbReference type="PROSITE" id="PS50004">
    <property type="entry name" value="C2"/>
    <property type="match status" value="1"/>
</dbReference>
<dbReference type="Proteomes" id="UP000001514">
    <property type="component" value="Unassembled WGS sequence"/>
</dbReference>
<dbReference type="PANTHER" id="PTHR47052">
    <property type="entry name" value="CONSERVED SERINE PROLINE-RICH PROTEIN (AFU_ORTHOLOGUE AFUA_2G01790)"/>
    <property type="match status" value="1"/>
</dbReference>
<dbReference type="HOGENOM" id="CLU_109145_2_0_1"/>
<evidence type="ECO:0000313" key="3">
    <source>
        <dbReference type="EMBL" id="EFJ31815.1"/>
    </source>
</evidence>
<dbReference type="KEGG" id="smo:SELMODRAFT_75065"/>
<dbReference type="AlphaFoldDB" id="D8QN53"/>
<dbReference type="PANTHER" id="PTHR47052:SF3">
    <property type="entry name" value="INGRESSION PROTEIN 1"/>
    <property type="match status" value="1"/>
</dbReference>
<feature type="non-terminal residue" evidence="4">
    <location>
        <position position="1"/>
    </location>
</feature>
<dbReference type="EMBL" id="GL377573">
    <property type="protein sequence ID" value="EFJ31815.1"/>
    <property type="molecule type" value="Genomic_DNA"/>
</dbReference>
<dbReference type="Gramene" id="EFJ38045">
    <property type="protein sequence ID" value="EFJ38045"/>
    <property type="gene ID" value="SELMODRAFT_75065"/>
</dbReference>
<feature type="domain" description="C2" evidence="1">
    <location>
        <begin position="1"/>
        <end position="95"/>
    </location>
</feature>